<evidence type="ECO:0000256" key="5">
    <source>
        <dbReference type="ARBA" id="ARBA00022801"/>
    </source>
</evidence>
<dbReference type="GO" id="GO:0030688">
    <property type="term" value="C:preribosome, small subunit precursor"/>
    <property type="evidence" value="ECO:0007669"/>
    <property type="project" value="TreeGrafter"/>
</dbReference>
<evidence type="ECO:0000256" key="3">
    <source>
        <dbReference type="ARBA" id="ARBA00022722"/>
    </source>
</evidence>
<dbReference type="Pfam" id="PF08772">
    <property type="entry name" value="Zn_ribbon_NOB1"/>
    <property type="match status" value="1"/>
</dbReference>
<sequence length="565" mass="66411">MEKKKKYVLDSNSLIKFKDFLFYKYECYITEGVIKEIKDENSKKKLMNILPLLKIEKPEEVDINFIRYFSKLTGDLNSLSSVDIEVIALTYMLHRKYGDVTKLRATPLETIYKYDDVKYEYMNVNKNDKKEKKNKKNKKNKINEIHFNDHHKEKETDDEKGKHEENEKENIKREDNHNTMQIGEGELLKQEKLQVSNDDNMDDDNNHYGKNKIIYFEHDKHSQADDNSLDKNYKLSHIDDDISDKSNSLSYNNTDLSDDNISDFLESDDEYEHLKKGKNKFIGCQTIKEEVVKVLSNGDNNDEDNDEYNSDDNNDDNNEDNNDDDNNDEYNSDDNSDDNNDDNNDDDNDDEGGDWINLNNFDKINLNINKDETFKETVACITTDYAMQNVLYQIGLNVITIDGYKINSIKLWGYFCTSCYFFMRTNNLLFCSKCGNNNLRKVNVHVDNDSKKLIVKIPHIRVNIKNTIFSIPKKKYHNNNKNKFEDKLQIFREDELLIGGRKQFISHQKKLYESQKNINDPFNDDNFYDTTNCFIRTKLKSGKVAVLKNPKILVGGKKNVHRRKK</sequence>
<keyword evidence="5" id="KW-0378">Hydrolase</keyword>
<dbReference type="Gene3D" id="6.20.210.10">
    <property type="entry name" value="Nin one binding (NOB1), Zn-ribbon-like"/>
    <property type="match status" value="1"/>
</dbReference>
<evidence type="ECO:0000256" key="2">
    <source>
        <dbReference type="ARBA" id="ARBA00005858"/>
    </source>
</evidence>
<dbReference type="SUPFAM" id="SSF144206">
    <property type="entry name" value="NOB1 zinc finger-like"/>
    <property type="match status" value="1"/>
</dbReference>
<dbReference type="VEuPathDB" id="PlasmoDB:PRG01_0423400"/>
<protein>
    <submittedName>
        <fullName evidence="13">RNA-binding protein NOB1, putative</fullName>
    </submittedName>
</protein>
<keyword evidence="4 8" id="KW-0479">Metal-binding</keyword>
<feature type="compositionally biased region" description="Acidic residues" evidence="10">
    <location>
        <begin position="300"/>
        <end position="353"/>
    </location>
</feature>
<dbReference type="FunFam" id="3.40.50.1010:FF:000050">
    <property type="entry name" value="RNA-binding protein NOB1, putative"/>
    <property type="match status" value="1"/>
</dbReference>
<dbReference type="GO" id="GO:0004521">
    <property type="term" value="F:RNA endonuclease activity"/>
    <property type="evidence" value="ECO:0007669"/>
    <property type="project" value="UniProtKB-UniRule"/>
</dbReference>
<comment type="subcellular location">
    <subcellularLocation>
        <location evidence="1">Nucleus</location>
    </subcellularLocation>
</comment>
<dbReference type="Pfam" id="PF17146">
    <property type="entry name" value="PIN_6"/>
    <property type="match status" value="1"/>
</dbReference>
<dbReference type="GO" id="GO:0046872">
    <property type="term" value="F:metal ion binding"/>
    <property type="evidence" value="ECO:0007669"/>
    <property type="project" value="UniProtKB-UniRule"/>
</dbReference>
<dbReference type="CDD" id="cd09876">
    <property type="entry name" value="PIN_Nob1-like"/>
    <property type="match status" value="1"/>
</dbReference>
<dbReference type="GO" id="GO:0005634">
    <property type="term" value="C:nucleus"/>
    <property type="evidence" value="ECO:0007669"/>
    <property type="project" value="UniProtKB-SubCell"/>
</dbReference>
<feature type="binding site" evidence="9">
    <location>
        <position position="434"/>
    </location>
    <ligand>
        <name>Zn(2+)</name>
        <dbReference type="ChEBI" id="CHEBI:29105"/>
    </ligand>
</feature>
<keyword evidence="6 8" id="KW-0862">Zinc</keyword>
<dbReference type="InterPro" id="IPR014881">
    <property type="entry name" value="NOB1_Zn-bd"/>
</dbReference>
<evidence type="ECO:0000256" key="1">
    <source>
        <dbReference type="ARBA" id="ARBA00004123"/>
    </source>
</evidence>
<feature type="binding site" evidence="9">
    <location>
        <position position="419"/>
    </location>
    <ligand>
        <name>Zn(2+)</name>
        <dbReference type="ChEBI" id="CHEBI:29105"/>
    </ligand>
</feature>
<dbReference type="PIRSF" id="PIRSF037125">
    <property type="entry name" value="D-site_20S_pre-rRNA_nuclease"/>
    <property type="match status" value="1"/>
</dbReference>
<dbReference type="InterPro" id="IPR039907">
    <property type="entry name" value="NOB1"/>
</dbReference>
<keyword evidence="3" id="KW-0540">Nuclease</keyword>
<gene>
    <name evidence="13" type="ORF">PRG01_0423400</name>
</gene>
<evidence type="ECO:0000313" key="14">
    <source>
        <dbReference type="Proteomes" id="UP000240500"/>
    </source>
</evidence>
<keyword evidence="7 8" id="KW-0539">Nucleus</keyword>
<dbReference type="AlphaFoldDB" id="A0A2P9D627"/>
<feature type="region of interest" description="Disordered" evidence="10">
    <location>
        <begin position="239"/>
        <end position="260"/>
    </location>
</feature>
<dbReference type="VEuPathDB" id="PlasmoDB:PRCDC_0416200"/>
<feature type="region of interest" description="Disordered" evidence="10">
    <location>
        <begin position="128"/>
        <end position="182"/>
    </location>
</feature>
<feature type="region of interest" description="Disordered" evidence="10">
    <location>
        <begin position="296"/>
        <end position="354"/>
    </location>
</feature>
<accession>A0A2P9D627</accession>
<feature type="domain" description="Ribonuclease PIN" evidence="12">
    <location>
        <begin position="8"/>
        <end position="93"/>
    </location>
</feature>
<feature type="compositionally biased region" description="Basic and acidic residues" evidence="10">
    <location>
        <begin position="141"/>
        <end position="177"/>
    </location>
</feature>
<proteinExistence type="inferred from homology"/>
<evidence type="ECO:0000259" key="11">
    <source>
        <dbReference type="Pfam" id="PF08772"/>
    </source>
</evidence>
<evidence type="ECO:0000256" key="8">
    <source>
        <dbReference type="PIRNR" id="PIRNR037125"/>
    </source>
</evidence>
<dbReference type="Gene3D" id="3.40.50.1010">
    <property type="entry name" value="5'-nuclease"/>
    <property type="match status" value="1"/>
</dbReference>
<dbReference type="EMBL" id="LT969567">
    <property type="protein sequence ID" value="SOV76485.1"/>
    <property type="molecule type" value="Genomic_DNA"/>
</dbReference>
<feature type="compositionally biased region" description="Polar residues" evidence="10">
    <location>
        <begin position="245"/>
        <end position="255"/>
    </location>
</feature>
<dbReference type="GO" id="GO:0030490">
    <property type="term" value="P:maturation of SSU-rRNA"/>
    <property type="evidence" value="ECO:0007669"/>
    <property type="project" value="TreeGrafter"/>
</dbReference>
<evidence type="ECO:0000256" key="10">
    <source>
        <dbReference type="SAM" id="MobiDB-lite"/>
    </source>
</evidence>
<dbReference type="InterPro" id="IPR017117">
    <property type="entry name" value="Nob1_euk"/>
</dbReference>
<organism evidence="13 14">
    <name type="scientific">Plasmodium reichenowi</name>
    <dbReference type="NCBI Taxonomy" id="5854"/>
    <lineage>
        <taxon>Eukaryota</taxon>
        <taxon>Sar</taxon>
        <taxon>Alveolata</taxon>
        <taxon>Apicomplexa</taxon>
        <taxon>Aconoidasida</taxon>
        <taxon>Haemosporida</taxon>
        <taxon>Plasmodiidae</taxon>
        <taxon>Plasmodium</taxon>
        <taxon>Plasmodium (Laverania)</taxon>
    </lineage>
</organism>
<feature type="binding site" evidence="9">
    <location>
        <position position="416"/>
    </location>
    <ligand>
        <name>Zn(2+)</name>
        <dbReference type="ChEBI" id="CHEBI:29105"/>
    </ligand>
</feature>
<dbReference type="InterPro" id="IPR033411">
    <property type="entry name" value="Ribonuclease_PIN"/>
</dbReference>
<evidence type="ECO:0000313" key="13">
    <source>
        <dbReference type="EMBL" id="SOV76485.1"/>
    </source>
</evidence>
<name>A0A2P9D627_PLARE</name>
<evidence type="ECO:0000256" key="9">
    <source>
        <dbReference type="PIRSR" id="PIRSR037125-1"/>
    </source>
</evidence>
<dbReference type="InterPro" id="IPR036283">
    <property type="entry name" value="NOB1_Zf-like_sf"/>
</dbReference>
<dbReference type="GO" id="GO:0016787">
    <property type="term" value="F:hydrolase activity"/>
    <property type="evidence" value="ECO:0007669"/>
    <property type="project" value="UniProtKB-KW"/>
</dbReference>
<dbReference type="PANTHER" id="PTHR12814">
    <property type="entry name" value="RNA-BINDING PROTEIN NOB1"/>
    <property type="match status" value="1"/>
</dbReference>
<dbReference type="Proteomes" id="UP000240500">
    <property type="component" value="Chromosome 4"/>
</dbReference>
<feature type="domain" description="Nin one binding (NOB1) Zn-ribbon-like" evidence="11">
    <location>
        <begin position="406"/>
        <end position="475"/>
    </location>
</feature>
<dbReference type="OrthoDB" id="446759at2759"/>
<dbReference type="PANTHER" id="PTHR12814:SF2">
    <property type="entry name" value="RNA-BINDING PROTEIN NOB1"/>
    <property type="match status" value="1"/>
</dbReference>
<comment type="similarity">
    <text evidence="2 8">Belongs to the NOB1 family.</text>
</comment>
<reference evidence="13 14" key="1">
    <citation type="submission" date="2016-09" db="EMBL/GenBank/DDBJ databases">
        <authorList>
            <consortium name="Pathogen Informatics"/>
        </authorList>
    </citation>
    <scope>NUCLEOTIDE SEQUENCE [LARGE SCALE GENOMIC DNA]</scope>
</reference>
<evidence type="ECO:0000259" key="12">
    <source>
        <dbReference type="Pfam" id="PF17146"/>
    </source>
</evidence>
<evidence type="ECO:0000256" key="7">
    <source>
        <dbReference type="ARBA" id="ARBA00023242"/>
    </source>
</evidence>
<feature type="binding site" evidence="9">
    <location>
        <position position="431"/>
    </location>
    <ligand>
        <name>Zn(2+)</name>
        <dbReference type="ChEBI" id="CHEBI:29105"/>
    </ligand>
</feature>
<evidence type="ECO:0000256" key="6">
    <source>
        <dbReference type="ARBA" id="ARBA00022833"/>
    </source>
</evidence>
<evidence type="ECO:0000256" key="4">
    <source>
        <dbReference type="ARBA" id="ARBA00022723"/>
    </source>
</evidence>